<organism evidence="1 2">
    <name type="scientific">Acanthopleuribacter pedis</name>
    <dbReference type="NCBI Taxonomy" id="442870"/>
    <lineage>
        <taxon>Bacteria</taxon>
        <taxon>Pseudomonadati</taxon>
        <taxon>Acidobacteriota</taxon>
        <taxon>Holophagae</taxon>
        <taxon>Acanthopleuribacterales</taxon>
        <taxon>Acanthopleuribacteraceae</taxon>
        <taxon>Acanthopleuribacter</taxon>
    </lineage>
</organism>
<accession>A0A8J7QLS0</accession>
<evidence type="ECO:0000313" key="1">
    <source>
        <dbReference type="EMBL" id="MBO1323531.1"/>
    </source>
</evidence>
<dbReference type="Proteomes" id="UP000664417">
    <property type="component" value="Unassembled WGS sequence"/>
</dbReference>
<protein>
    <submittedName>
        <fullName evidence="1">Uncharacterized protein</fullName>
    </submittedName>
</protein>
<keyword evidence="2" id="KW-1185">Reference proteome</keyword>
<gene>
    <name evidence="1" type="ORF">J3U88_34015</name>
</gene>
<dbReference type="EMBL" id="JAFREP010000098">
    <property type="protein sequence ID" value="MBO1323531.1"/>
    <property type="molecule type" value="Genomic_DNA"/>
</dbReference>
<dbReference type="RefSeq" id="WP_207863681.1">
    <property type="nucleotide sequence ID" value="NZ_JAFREP010000098.1"/>
</dbReference>
<name>A0A8J7QLS0_9BACT</name>
<sequence length="321" mass="36838">MMFWDPDGLQNKIYQYINIDNGSRGWIYISDKEYQNAIEGKGFTYSSATYEYPGILSPGFSRDHERISGKSQEEVDLYLSRELGRVVFGGRFRRFLPIPAHVGIIHEGYSPDFIEDLGWRIVASGRMVPWTQLASEHLELYLSGTAPAETLSDGRTRRAKYFSPSWVLNEKKATNAYHKNMKTIIENAYGLYKFNSTFKEDHYKTNPTSSPILMQDREPFNEFFWAAGSSNLDTWVSFKASKEKPNAPIVLEGYVYNKWHDVYDWAPELNKDGSPYFKSVVLPFLKSTFTPKNINLEISDAAWHSLESHPSSNAAPFAQCR</sequence>
<reference evidence="1" key="1">
    <citation type="submission" date="2021-03" db="EMBL/GenBank/DDBJ databases">
        <authorList>
            <person name="Wang G."/>
        </authorList>
    </citation>
    <scope>NUCLEOTIDE SEQUENCE</scope>
    <source>
        <strain evidence="1">KCTC 12899</strain>
    </source>
</reference>
<dbReference type="AlphaFoldDB" id="A0A8J7QLS0"/>
<proteinExistence type="predicted"/>
<evidence type="ECO:0000313" key="2">
    <source>
        <dbReference type="Proteomes" id="UP000664417"/>
    </source>
</evidence>
<comment type="caution">
    <text evidence="1">The sequence shown here is derived from an EMBL/GenBank/DDBJ whole genome shotgun (WGS) entry which is preliminary data.</text>
</comment>